<evidence type="ECO:0000256" key="5">
    <source>
        <dbReference type="SAM" id="Coils"/>
    </source>
</evidence>
<sequence>MHILIAPDSFKESLSAAQVAQALQTGFSQALPDASFDLLPVGDGGEGTMTALTAALGWAEFHHTVTGPFGQPVKMSYARNGQQALFEMADLVGLASIPQEKRNPLAIETKGLGELILHLAEDGVRKILVGVGGSASNDGGIGLAAGLGYEFFDAENHRLRPIGSSLGKVARISAEQVPAFLKEVEIEILTDVDNPLCGARGATTVFGGQKGLSPLLFSQVDQAVADFYQLVNPQVIDMGGAGAGGGMAAGLVAFAGGKIVSGIETCLDLLDFDERVKKADLVVVGEGRLDRQSLAGKAPVGVARRTPEGIPVLAICGSLADDLPDFPVENIQAAFPIIAQADSLDKILEQAEQNLIRTSRNIGNLLKIKKAVNPLFLVGIQFL</sequence>
<evidence type="ECO:0000256" key="3">
    <source>
        <dbReference type="ARBA" id="ARBA00022777"/>
    </source>
</evidence>
<evidence type="ECO:0000256" key="2">
    <source>
        <dbReference type="ARBA" id="ARBA00022679"/>
    </source>
</evidence>
<dbReference type="Proteomes" id="UP000006459">
    <property type="component" value="Unassembled WGS sequence"/>
</dbReference>
<keyword evidence="2 4" id="KW-0808">Transferase</keyword>
<dbReference type="InterPro" id="IPR036129">
    <property type="entry name" value="Glycerate_kinase_sf"/>
</dbReference>
<dbReference type="Gene3D" id="3.40.50.10350">
    <property type="entry name" value="Glycerate kinase, domain 1"/>
    <property type="match status" value="1"/>
</dbReference>
<protein>
    <submittedName>
        <fullName evidence="6">Glycerate kinase</fullName>
        <ecNumber evidence="6">2.7.1.31</ecNumber>
    </submittedName>
</protein>
<dbReference type="EC" id="2.7.1.31" evidence="6"/>
<evidence type="ECO:0000256" key="1">
    <source>
        <dbReference type="ARBA" id="ARBA00006284"/>
    </source>
</evidence>
<comment type="caution">
    <text evidence="6">The sequence shown here is derived from an EMBL/GenBank/DDBJ whole genome shotgun (WGS) entry which is preliminary data.</text>
</comment>
<dbReference type="InterPro" id="IPR018197">
    <property type="entry name" value="Glycerate_kinase_RE-like"/>
</dbReference>
<dbReference type="GO" id="GO:0031388">
    <property type="term" value="P:organic acid phosphorylation"/>
    <property type="evidence" value="ECO:0007669"/>
    <property type="project" value="UniProtKB-UniRule"/>
</dbReference>
<evidence type="ECO:0000313" key="6">
    <source>
        <dbReference type="EMBL" id="EGJ37402.1"/>
    </source>
</evidence>
<dbReference type="EMBL" id="AFFO01000014">
    <property type="protein sequence ID" value="EGJ37402.1"/>
    <property type="molecule type" value="Genomic_DNA"/>
</dbReference>
<feature type="coiled-coil region" evidence="5">
    <location>
        <begin position="341"/>
        <end position="368"/>
    </location>
</feature>
<dbReference type="InterPro" id="IPR004381">
    <property type="entry name" value="Glycerate_kinase"/>
</dbReference>
<dbReference type="HOGENOM" id="CLU_028255_0_1_9"/>
<dbReference type="PANTHER" id="PTHR21599">
    <property type="entry name" value="GLYCERATE KINASE"/>
    <property type="match status" value="1"/>
</dbReference>
<dbReference type="Pfam" id="PF02595">
    <property type="entry name" value="Gly_kinase"/>
    <property type="match status" value="1"/>
</dbReference>
<proteinExistence type="inferred from homology"/>
<accession>F3UYG1</accession>
<dbReference type="PANTHER" id="PTHR21599:SF0">
    <property type="entry name" value="GLYCERATE KINASE"/>
    <property type="match status" value="1"/>
</dbReference>
<dbReference type="AlphaFoldDB" id="F3UYG1"/>
<keyword evidence="5" id="KW-0175">Coiled coil</keyword>
<dbReference type="PATRIC" id="fig|888808.3.peg.1517"/>
<evidence type="ECO:0000313" key="7">
    <source>
        <dbReference type="Proteomes" id="UP000006459"/>
    </source>
</evidence>
<reference evidence="6 7" key="1">
    <citation type="submission" date="2011-03" db="EMBL/GenBank/DDBJ databases">
        <authorList>
            <person name="Muzny D."/>
            <person name="Qin X."/>
            <person name="Deng J."/>
            <person name="Jiang H."/>
            <person name="Liu Y."/>
            <person name="Qu J."/>
            <person name="Song X.-Z."/>
            <person name="Zhang L."/>
            <person name="Thornton R."/>
            <person name="Coyle M."/>
            <person name="Francisco L."/>
            <person name="Jackson L."/>
            <person name="Javaid M."/>
            <person name="Korchina V."/>
            <person name="Kovar C."/>
            <person name="Mata R."/>
            <person name="Mathew T."/>
            <person name="Ngo R."/>
            <person name="Nguyen L."/>
            <person name="Nguyen N."/>
            <person name="Okwuonu G."/>
            <person name="Ongeri F."/>
            <person name="Pham C."/>
            <person name="Simmons D."/>
            <person name="Wilczek-Boney K."/>
            <person name="Hale W."/>
            <person name="Jakkamsetti A."/>
            <person name="Pham P."/>
            <person name="Ruth R."/>
            <person name="San Lucas F."/>
            <person name="Warren J."/>
            <person name="Zhang J."/>
            <person name="Zhao Z."/>
            <person name="Zhou C."/>
            <person name="Zhu D."/>
            <person name="Lee S."/>
            <person name="Bess C."/>
            <person name="Blankenburg K."/>
            <person name="Forbes L."/>
            <person name="Fu Q."/>
            <person name="Gubbala S."/>
            <person name="Hirani K."/>
            <person name="Jayaseelan J.C."/>
            <person name="Lara F."/>
            <person name="Munidasa M."/>
            <person name="Palculict T."/>
            <person name="Patil S."/>
            <person name="Pu L.-L."/>
            <person name="Saada N."/>
            <person name="Tang L."/>
            <person name="Weissenberger G."/>
            <person name="Zhu Y."/>
            <person name="Hemphill L."/>
            <person name="Shang Y."/>
            <person name="Youmans B."/>
            <person name="Ayvaz T."/>
            <person name="Ross M."/>
            <person name="Santibanez J."/>
            <person name="Aqrawi P."/>
            <person name="Gross S."/>
            <person name="Joshi V."/>
            <person name="Fowler G."/>
            <person name="Nazareth L."/>
            <person name="Reid J."/>
            <person name="Worley K."/>
            <person name="Petrosino J."/>
            <person name="Highlander S."/>
            <person name="Gibbs R."/>
        </authorList>
    </citation>
    <scope>NUCLEOTIDE SEQUENCE [LARGE SCALE GENOMIC DNA]</scope>
    <source>
        <strain evidence="6 7">SK49</strain>
    </source>
</reference>
<dbReference type="SUPFAM" id="SSF110738">
    <property type="entry name" value="Glycerate kinase I"/>
    <property type="match status" value="1"/>
</dbReference>
<organism evidence="6 7">
    <name type="scientific">Streptococcus sanguinis SK49</name>
    <dbReference type="NCBI Taxonomy" id="888808"/>
    <lineage>
        <taxon>Bacteria</taxon>
        <taxon>Bacillati</taxon>
        <taxon>Bacillota</taxon>
        <taxon>Bacilli</taxon>
        <taxon>Lactobacillales</taxon>
        <taxon>Streptococcaceae</taxon>
        <taxon>Streptococcus</taxon>
    </lineage>
</organism>
<dbReference type="GO" id="GO:0008887">
    <property type="term" value="F:glycerate kinase activity"/>
    <property type="evidence" value="ECO:0007669"/>
    <property type="project" value="UniProtKB-UniRule"/>
</dbReference>
<dbReference type="NCBIfam" id="TIGR00045">
    <property type="entry name" value="glycerate kinase"/>
    <property type="match status" value="1"/>
</dbReference>
<keyword evidence="3 4" id="KW-0418">Kinase</keyword>
<dbReference type="PIRSF" id="PIRSF006078">
    <property type="entry name" value="GlxK"/>
    <property type="match status" value="1"/>
</dbReference>
<dbReference type="InterPro" id="IPR018193">
    <property type="entry name" value="Glyc_kinase_flavodox-like_fold"/>
</dbReference>
<dbReference type="eggNOG" id="COG1929">
    <property type="taxonomic scope" value="Bacteria"/>
</dbReference>
<dbReference type="Gene3D" id="3.90.1510.10">
    <property type="entry name" value="Glycerate kinase, domain 2"/>
    <property type="match status" value="1"/>
</dbReference>
<dbReference type="RefSeq" id="WP_002934129.1">
    <property type="nucleotide sequence ID" value="NZ_GL890985.1"/>
</dbReference>
<name>F3UYG1_STRSA</name>
<comment type="similarity">
    <text evidence="1 4">Belongs to the glycerate kinase type-1 family.</text>
</comment>
<evidence type="ECO:0000256" key="4">
    <source>
        <dbReference type="PIRNR" id="PIRNR006078"/>
    </source>
</evidence>
<gene>
    <name evidence="6" type="primary">glxK</name>
    <name evidence="6" type="ORF">HMPREF9380_1550</name>
</gene>